<dbReference type="Proteomes" id="UP000653454">
    <property type="component" value="Unassembled WGS sequence"/>
</dbReference>
<reference evidence="1" key="1">
    <citation type="submission" date="2020-11" db="EMBL/GenBank/DDBJ databases">
        <authorList>
            <person name="Whiteford S."/>
        </authorList>
    </citation>
    <scope>NUCLEOTIDE SEQUENCE</scope>
</reference>
<protein>
    <submittedName>
        <fullName evidence="1">(diamondback moth) hypothetical protein</fullName>
    </submittedName>
</protein>
<accession>A0A8S4G6X2</accession>
<dbReference type="AlphaFoldDB" id="A0A8S4G6X2"/>
<name>A0A8S4G6X2_PLUXY</name>
<evidence type="ECO:0000313" key="2">
    <source>
        <dbReference type="Proteomes" id="UP000653454"/>
    </source>
</evidence>
<evidence type="ECO:0000313" key="1">
    <source>
        <dbReference type="EMBL" id="CAG9135614.1"/>
    </source>
</evidence>
<gene>
    <name evidence="1" type="ORF">PLXY2_LOCUS13857</name>
</gene>
<sequence>MHPDRWAKIATEWVPGDGRRRRGRPRRRWRDDLDKFESNWAESAQDRRVWKEKGEAFAQQWETK</sequence>
<keyword evidence="2" id="KW-1185">Reference proteome</keyword>
<dbReference type="EMBL" id="CAJHNJ030000108">
    <property type="protein sequence ID" value="CAG9135614.1"/>
    <property type="molecule type" value="Genomic_DNA"/>
</dbReference>
<proteinExistence type="predicted"/>
<comment type="caution">
    <text evidence="1">The sequence shown here is derived from an EMBL/GenBank/DDBJ whole genome shotgun (WGS) entry which is preliminary data.</text>
</comment>
<organism evidence="1 2">
    <name type="scientific">Plutella xylostella</name>
    <name type="common">Diamondback moth</name>
    <name type="synonym">Plutella maculipennis</name>
    <dbReference type="NCBI Taxonomy" id="51655"/>
    <lineage>
        <taxon>Eukaryota</taxon>
        <taxon>Metazoa</taxon>
        <taxon>Ecdysozoa</taxon>
        <taxon>Arthropoda</taxon>
        <taxon>Hexapoda</taxon>
        <taxon>Insecta</taxon>
        <taxon>Pterygota</taxon>
        <taxon>Neoptera</taxon>
        <taxon>Endopterygota</taxon>
        <taxon>Lepidoptera</taxon>
        <taxon>Glossata</taxon>
        <taxon>Ditrysia</taxon>
        <taxon>Yponomeutoidea</taxon>
        <taxon>Plutellidae</taxon>
        <taxon>Plutella</taxon>
    </lineage>
</organism>